<dbReference type="Pfam" id="PF06804">
    <property type="entry name" value="Lipoprotein_18"/>
    <property type="match status" value="1"/>
</dbReference>
<proteinExistence type="predicted"/>
<gene>
    <name evidence="1" type="ORF">EDC30_108148</name>
</gene>
<evidence type="ECO:0000313" key="1">
    <source>
        <dbReference type="EMBL" id="TCS36084.1"/>
    </source>
</evidence>
<dbReference type="EMBL" id="SLZQ01000008">
    <property type="protein sequence ID" value="TCS36084.1"/>
    <property type="molecule type" value="Genomic_DNA"/>
</dbReference>
<dbReference type="InterPro" id="IPR010653">
    <property type="entry name" value="NlpB/DapX"/>
</dbReference>
<dbReference type="Proteomes" id="UP000295382">
    <property type="component" value="Unassembled WGS sequence"/>
</dbReference>
<name>A0A4R3HTS1_PAULE</name>
<sequence>MTICKNKFSLHVTHVTRTTLGAAILTGMVGCSSLSSMLEPERVDYKSASKAPARTLEIPPNLTQLQRDNRYAVQDNRGVATATGYNMQQQTSAPSASNAVIAPVAVADMRIERAGNQRWLVIKKAPEVLWPQIKDFWQDSGFLINIEMPEAGVMETDWAEKRLNIPQGTVRGFLSKTLDSVYDSGLRDKFRTRLERAPDGSTEVYISHRGAEEVIIGSENARSGLQSTSWVGRASDPELEAQMLSQLMARLGNEEVKAKTIVANASPLQQRSKLVKAEGGSYVEDNESFDRAWRRVGLALDRVGFTVEDRDRSQGLYFVRYVDQDKDAKDKANKGFLAKLFTFGSSKDDPKLAQRYRISVKESAGSSRIQVLDGEGRPDMSATAGRILSLLNDQLK</sequence>
<accession>A0A4R3HTS1</accession>
<dbReference type="RefSeq" id="WP_132259344.1">
    <property type="nucleotide sequence ID" value="NZ_SLZQ01000008.1"/>
</dbReference>
<dbReference type="PROSITE" id="PS51257">
    <property type="entry name" value="PROKAR_LIPOPROTEIN"/>
    <property type="match status" value="1"/>
</dbReference>
<comment type="caution">
    <text evidence="1">The sequence shown here is derived from an EMBL/GenBank/DDBJ whole genome shotgun (WGS) entry which is preliminary data.</text>
</comment>
<protein>
    <submittedName>
        <fullName evidence="1">Beta-barrel assembly machine subunit BamC</fullName>
    </submittedName>
</protein>
<keyword evidence="2" id="KW-1185">Reference proteome</keyword>
<dbReference type="OrthoDB" id="5291099at2"/>
<dbReference type="InterPro" id="IPR042268">
    <property type="entry name" value="BamC_C"/>
</dbReference>
<evidence type="ECO:0000313" key="2">
    <source>
        <dbReference type="Proteomes" id="UP000295382"/>
    </source>
</evidence>
<dbReference type="Gene3D" id="3.30.310.170">
    <property type="entry name" value="Outer membrane protein assembly factor BamC"/>
    <property type="match status" value="1"/>
</dbReference>
<reference evidence="1 2" key="1">
    <citation type="submission" date="2019-03" db="EMBL/GenBank/DDBJ databases">
        <title>Genomic Encyclopedia of Type Strains, Phase IV (KMG-IV): sequencing the most valuable type-strain genomes for metagenomic binning, comparative biology and taxonomic classification.</title>
        <authorList>
            <person name="Goeker M."/>
        </authorList>
    </citation>
    <scope>NUCLEOTIDE SEQUENCE [LARGE SCALE GENOMIC DNA]</scope>
    <source>
        <strain evidence="1 2">DSM 7445</strain>
    </source>
</reference>
<dbReference type="AlphaFoldDB" id="A0A4R3HTS1"/>
<organism evidence="1 2">
    <name type="scientific">Paucimonas lemoignei</name>
    <name type="common">Pseudomonas lemoignei</name>
    <dbReference type="NCBI Taxonomy" id="29443"/>
    <lineage>
        <taxon>Bacteria</taxon>
        <taxon>Pseudomonadati</taxon>
        <taxon>Pseudomonadota</taxon>
        <taxon>Betaproteobacteria</taxon>
        <taxon>Burkholderiales</taxon>
        <taxon>Burkholderiaceae</taxon>
        <taxon>Paucimonas</taxon>
    </lineage>
</organism>